<dbReference type="SUPFAM" id="SSF48371">
    <property type="entry name" value="ARM repeat"/>
    <property type="match status" value="1"/>
</dbReference>
<organism evidence="3 4">
    <name type="scientific">Pyronema omphalodes (strain CBS 100304)</name>
    <name type="common">Pyronema confluens</name>
    <dbReference type="NCBI Taxonomy" id="1076935"/>
    <lineage>
        <taxon>Eukaryota</taxon>
        <taxon>Fungi</taxon>
        <taxon>Dikarya</taxon>
        <taxon>Ascomycota</taxon>
        <taxon>Pezizomycotina</taxon>
        <taxon>Pezizomycetes</taxon>
        <taxon>Pezizales</taxon>
        <taxon>Pyronemataceae</taxon>
        <taxon>Pyronema</taxon>
    </lineage>
</organism>
<feature type="compositionally biased region" description="Basic residues" evidence="1">
    <location>
        <begin position="183"/>
        <end position="194"/>
    </location>
</feature>
<dbReference type="GO" id="GO:0007062">
    <property type="term" value="P:sister chromatid cohesion"/>
    <property type="evidence" value="ECO:0007669"/>
    <property type="project" value="UniProtKB-ARBA"/>
</dbReference>
<dbReference type="PANTHER" id="PTHR11199">
    <property type="entry name" value="STROMAL ANTIGEN"/>
    <property type="match status" value="1"/>
</dbReference>
<feature type="compositionally biased region" description="Basic and acidic residues" evidence="1">
    <location>
        <begin position="1149"/>
        <end position="1161"/>
    </location>
</feature>
<dbReference type="InterPro" id="IPR056396">
    <property type="entry name" value="HEAT_SCC3-SA"/>
</dbReference>
<dbReference type="Pfam" id="PF21581">
    <property type="entry name" value="SCD"/>
    <property type="match status" value="1"/>
</dbReference>
<accession>U4LHA3</accession>
<feature type="compositionally biased region" description="Basic residues" evidence="1">
    <location>
        <begin position="41"/>
        <end position="50"/>
    </location>
</feature>
<name>U4LHA3_PYROM</name>
<dbReference type="GO" id="GO:0008278">
    <property type="term" value="C:cohesin complex"/>
    <property type="evidence" value="ECO:0007669"/>
    <property type="project" value="TreeGrafter"/>
</dbReference>
<feature type="compositionally biased region" description="Acidic residues" evidence="1">
    <location>
        <begin position="1162"/>
        <end position="1189"/>
    </location>
</feature>
<dbReference type="InterPro" id="IPR039662">
    <property type="entry name" value="Cohesin_Scc3/SA"/>
</dbReference>
<reference evidence="3 4" key="1">
    <citation type="journal article" date="2013" name="PLoS Genet.">
        <title>The genome and development-dependent transcriptomes of Pyronema confluens: a window into fungal evolution.</title>
        <authorList>
            <person name="Traeger S."/>
            <person name="Altegoer F."/>
            <person name="Freitag M."/>
            <person name="Gabaldon T."/>
            <person name="Kempken F."/>
            <person name="Kumar A."/>
            <person name="Marcet-Houben M."/>
            <person name="Poggeler S."/>
            <person name="Stajich J.E."/>
            <person name="Nowrousian M."/>
        </authorList>
    </citation>
    <scope>NUCLEOTIDE SEQUENCE [LARGE SCALE GENOMIC DNA]</scope>
    <source>
        <strain evidence="4">CBS 100304</strain>
        <tissue evidence="3">Vegetative mycelium</tissue>
    </source>
</reference>
<keyword evidence="4" id="KW-1185">Reference proteome</keyword>
<feature type="compositionally biased region" description="Basic residues" evidence="1">
    <location>
        <begin position="136"/>
        <end position="152"/>
    </location>
</feature>
<feature type="domain" description="SCD" evidence="2">
    <location>
        <begin position="423"/>
        <end position="508"/>
    </location>
</feature>
<dbReference type="Pfam" id="PF24571">
    <property type="entry name" value="HEAT_SCC3-SA"/>
    <property type="match status" value="1"/>
</dbReference>
<dbReference type="EMBL" id="HF935561">
    <property type="protein sequence ID" value="CCX31283.1"/>
    <property type="molecule type" value="Genomic_DNA"/>
</dbReference>
<dbReference type="PANTHER" id="PTHR11199:SF0">
    <property type="entry name" value="LD34181P-RELATED"/>
    <property type="match status" value="1"/>
</dbReference>
<feature type="region of interest" description="Disordered" evidence="1">
    <location>
        <begin position="1049"/>
        <end position="1074"/>
    </location>
</feature>
<proteinExistence type="predicted"/>
<feature type="region of interest" description="Disordered" evidence="1">
    <location>
        <begin position="1125"/>
        <end position="1219"/>
    </location>
</feature>
<dbReference type="Pfam" id="PF08514">
    <property type="entry name" value="STAG"/>
    <property type="match status" value="1"/>
</dbReference>
<dbReference type="InterPro" id="IPR016024">
    <property type="entry name" value="ARM-type_fold"/>
</dbReference>
<feature type="region of interest" description="Disordered" evidence="1">
    <location>
        <begin position="1"/>
        <end position="202"/>
    </location>
</feature>
<dbReference type="InterPro" id="IPR011989">
    <property type="entry name" value="ARM-like"/>
</dbReference>
<feature type="compositionally biased region" description="Acidic residues" evidence="1">
    <location>
        <begin position="1059"/>
        <end position="1070"/>
    </location>
</feature>
<dbReference type="InterPro" id="IPR013721">
    <property type="entry name" value="STAG"/>
</dbReference>
<dbReference type="PROSITE" id="PS51425">
    <property type="entry name" value="SCD"/>
    <property type="match status" value="1"/>
</dbReference>
<evidence type="ECO:0000313" key="3">
    <source>
        <dbReference type="EMBL" id="CCX31283.1"/>
    </source>
</evidence>
<evidence type="ECO:0000259" key="2">
    <source>
        <dbReference type="PROSITE" id="PS51425"/>
    </source>
</evidence>
<evidence type="ECO:0000313" key="4">
    <source>
        <dbReference type="Proteomes" id="UP000018144"/>
    </source>
</evidence>
<dbReference type="Proteomes" id="UP000018144">
    <property type="component" value="Unassembled WGS sequence"/>
</dbReference>
<dbReference type="OrthoDB" id="498590at2759"/>
<dbReference type="Gene3D" id="1.25.10.10">
    <property type="entry name" value="Leucine-rich Repeat Variant"/>
    <property type="match status" value="1"/>
</dbReference>
<dbReference type="eggNOG" id="KOG2011">
    <property type="taxonomic scope" value="Eukaryota"/>
</dbReference>
<feature type="compositionally biased region" description="Polar residues" evidence="1">
    <location>
        <begin position="29"/>
        <end position="40"/>
    </location>
</feature>
<dbReference type="GO" id="GO:0000785">
    <property type="term" value="C:chromatin"/>
    <property type="evidence" value="ECO:0007669"/>
    <property type="project" value="TreeGrafter"/>
</dbReference>
<dbReference type="GO" id="GO:0005634">
    <property type="term" value="C:nucleus"/>
    <property type="evidence" value="ECO:0007669"/>
    <property type="project" value="TreeGrafter"/>
</dbReference>
<feature type="compositionally biased region" description="Acidic residues" evidence="1">
    <location>
        <begin position="92"/>
        <end position="132"/>
    </location>
</feature>
<gene>
    <name evidence="3" type="ORF">PCON_10414</name>
</gene>
<dbReference type="GO" id="GO:0003682">
    <property type="term" value="F:chromatin binding"/>
    <property type="evidence" value="ECO:0007669"/>
    <property type="project" value="TreeGrafter"/>
</dbReference>
<dbReference type="AlphaFoldDB" id="U4LHA3"/>
<protein>
    <submittedName>
        <fullName evidence="3">Similar to Cohesin subunit psc3 acc. no. O13816</fullName>
    </submittedName>
</protein>
<sequence length="1219" mass="135887">MDVDDTSSLSSLSDHEDATPEVGEAGDANTPTADASSNNAGRRRSTRVKKIVQTFTPPPAVTRKQKRKRSADDEEATENGKETSSSPGTVGEGEEGNVEEDDEEEDVDDDEDDMESDSEGEEESDGEPDEEEIKERRRRNKSTTKGVKRGRGARQTSAAPRKPAAKKVKTVSGEAITAERKKAVPKVRAARKPKSTTNGNVTAVPSMVNNLYDAVFAGNTDDHDEAATGWIKKYQENSVDGMKEMINFILKCCGCDNEVTNYDIEDQESASTTLAEIQDAFSTQQTADYPLTSKSPAFRKFRQNLSGFVNSLVAAVVSEDLITHDRELLENMLVWISAMSSSTLRQFRHTATVFALDMVSHFSASSRDLRKLAGNANRQKDAEEKKASPNEGRIADLVKSVEERQEKYEAIEVLLKDIFDTVFVHRYRDIDPKIRIDCVQELSNWITILPEKFFDGQYIRYLGWVLSDTVAATRLEVVKSLTKLFRHKDQVAGLRTFTERFKARLVEMGTSDVDTSVRAATIELLDIMREVGFLGSEEVETIGRLLFDPEQKVRRAVAPFFVENINDLYETQLEELGGKEAVEEVLGGGEDAEEYEGPTLAWIKLKCLVKVLASYDQADATNDDGPSQSLLAETTSGLVMKVDEIASRLWFAGAVLWDELEEVRDWEGMARYLLYDHSASRTEGEDDSEDLEKQVKKAVALDTKEDVILLQMLHASVTGCIWKEPPTDKKNSQPRTPKEIEKFQELVSRSLTPLIPQLLRKFGPVPDAASSVLRLVKLMKLTVFQDLRLGNAYSTLLDDINRQFLTHADEVVLRQASQALGHAKTFLDLREVTESKLTQLKEETISNLVAIVGSKDAATFKFSDSSLTGLINTVRRLEYLSGISDCTETLETPPTASKNSKTKAKAPALIPINVLLSLLERGTSKDELEEELTLRLLRSLDYYFMWKIVSLNKSLDFRQPPDDAEIDALQDTKQQVIRQITTILTSRSSIDAVKLSAASTLLDLTTLFVAAKDQRLVSVSSSLDSQTQSQLMAVFDHLEKSFGKAIGQKMEPDEHAAPEDDDDEDEEETGEETKVMAEQKLCEFTSKIILAVLGKLVEQKTWRKRLGRNQARLGPNYKEVVNHLDRASVGRPGMRRGAQQKPTAQLGYQKKDAKSAEKVIDSEDEQENGEGEEVDDQGDAETGVEEEAEVEKLASKNSTPDPEVELHDEHDEDEEMVDV</sequence>
<dbReference type="InterPro" id="IPR020839">
    <property type="entry name" value="SCD"/>
</dbReference>
<evidence type="ECO:0000256" key="1">
    <source>
        <dbReference type="SAM" id="MobiDB-lite"/>
    </source>
</evidence>
<dbReference type="OMA" id="FVANVQD"/>
<feature type="compositionally biased region" description="Acidic residues" evidence="1">
    <location>
        <begin position="1210"/>
        <end position="1219"/>
    </location>
</feature>
<dbReference type="STRING" id="1076935.U4LHA3"/>